<dbReference type="Proteomes" id="UP001057738">
    <property type="component" value="Chromosome"/>
</dbReference>
<evidence type="ECO:0000313" key="4">
    <source>
        <dbReference type="Proteomes" id="UP001057738"/>
    </source>
</evidence>
<name>A0ABY5Q610_9ACTN</name>
<reference evidence="3" key="1">
    <citation type="submission" date="2022-08" db="EMBL/GenBank/DDBJ databases">
        <authorList>
            <person name="Tian L."/>
        </authorList>
    </citation>
    <scope>NUCLEOTIDE SEQUENCE</scope>
    <source>
        <strain evidence="3">CM253</strain>
    </source>
</reference>
<protein>
    <submittedName>
        <fullName evidence="3">Uncharacterized protein</fullName>
    </submittedName>
</protein>
<feature type="region of interest" description="Disordered" evidence="1">
    <location>
        <begin position="55"/>
        <end position="99"/>
    </location>
</feature>
<keyword evidence="2" id="KW-0472">Membrane</keyword>
<feature type="compositionally biased region" description="Gly residues" evidence="1">
    <location>
        <begin position="63"/>
        <end position="99"/>
    </location>
</feature>
<dbReference type="GeneID" id="95577983"/>
<keyword evidence="2" id="KW-1133">Transmembrane helix</keyword>
<evidence type="ECO:0000256" key="1">
    <source>
        <dbReference type="SAM" id="MobiDB-lite"/>
    </source>
</evidence>
<feature type="transmembrane region" description="Helical" evidence="2">
    <location>
        <begin position="23"/>
        <end position="45"/>
    </location>
</feature>
<evidence type="ECO:0000313" key="3">
    <source>
        <dbReference type="EMBL" id="UUY51293.1"/>
    </source>
</evidence>
<proteinExistence type="predicted"/>
<sequence length="99" mass="9234">MAEEQQSAVQAPAITGRWGPPPALTGFVVLLLAMFALAYGVGAAAGPVAPGMRSTVGDAGSAEPGGRGGMGGMSGGMGGMSGGMGGMTGMSGGMSGGGR</sequence>
<keyword evidence="2" id="KW-0812">Transmembrane</keyword>
<accession>A0ABY5Q610</accession>
<dbReference type="EMBL" id="CP102514">
    <property type="protein sequence ID" value="UUY51293.1"/>
    <property type="molecule type" value="Genomic_DNA"/>
</dbReference>
<organism evidence="3 4">
    <name type="scientific">Streptomyces yangpuensis</name>
    <dbReference type="NCBI Taxonomy" id="1648182"/>
    <lineage>
        <taxon>Bacteria</taxon>
        <taxon>Bacillati</taxon>
        <taxon>Actinomycetota</taxon>
        <taxon>Actinomycetes</taxon>
        <taxon>Kitasatosporales</taxon>
        <taxon>Streptomycetaceae</taxon>
        <taxon>Streptomyces</taxon>
    </lineage>
</organism>
<dbReference type="RefSeq" id="WP_257857410.1">
    <property type="nucleotide sequence ID" value="NZ_CP102514.1"/>
</dbReference>
<gene>
    <name evidence="3" type="ORF">NRK68_31135</name>
</gene>
<evidence type="ECO:0000256" key="2">
    <source>
        <dbReference type="SAM" id="Phobius"/>
    </source>
</evidence>
<keyword evidence="4" id="KW-1185">Reference proteome</keyword>